<dbReference type="Proteomes" id="UP001375240">
    <property type="component" value="Unassembled WGS sequence"/>
</dbReference>
<gene>
    <name evidence="2" type="ORF">TWF696_005725</name>
</gene>
<dbReference type="AlphaFoldDB" id="A0AAV9UTZ5"/>
<evidence type="ECO:0000313" key="3">
    <source>
        <dbReference type="Proteomes" id="UP001375240"/>
    </source>
</evidence>
<feature type="compositionally biased region" description="Polar residues" evidence="1">
    <location>
        <begin position="121"/>
        <end position="137"/>
    </location>
</feature>
<feature type="region of interest" description="Disordered" evidence="1">
    <location>
        <begin position="166"/>
        <end position="226"/>
    </location>
</feature>
<feature type="region of interest" description="Disordered" evidence="1">
    <location>
        <begin position="108"/>
        <end position="152"/>
    </location>
</feature>
<proteinExistence type="predicted"/>
<sequence length="226" mass="26035">METQNRRRAPARKRKEDLLRDLFGEENPDLPSPQDRWINIQAVVREVYKQLGREYGFIDKRWTEITPRWKIDLSNEVLERLADCDRQVLERHPEVVERLLKDHVSNRGDWKKEKARKTAQAHGSSYSQRGSPPSDHTSPLAHELDAAGSPSPYYEERMNYEIGLSRTASQTSLPSISSFDAGVERLRDSSSPASRGRGRGYGQQQPSHPPVQRYREHHTPRAGYGH</sequence>
<name>A0AAV9UTZ5_9PEZI</name>
<feature type="compositionally biased region" description="Polar residues" evidence="1">
    <location>
        <begin position="166"/>
        <end position="178"/>
    </location>
</feature>
<keyword evidence="3" id="KW-1185">Reference proteome</keyword>
<organism evidence="2 3">
    <name type="scientific">Orbilia brochopaga</name>
    <dbReference type="NCBI Taxonomy" id="3140254"/>
    <lineage>
        <taxon>Eukaryota</taxon>
        <taxon>Fungi</taxon>
        <taxon>Dikarya</taxon>
        <taxon>Ascomycota</taxon>
        <taxon>Pezizomycotina</taxon>
        <taxon>Orbiliomycetes</taxon>
        <taxon>Orbiliales</taxon>
        <taxon>Orbiliaceae</taxon>
        <taxon>Orbilia</taxon>
    </lineage>
</organism>
<accession>A0AAV9UTZ5</accession>
<evidence type="ECO:0000313" key="2">
    <source>
        <dbReference type="EMBL" id="KAK6349441.1"/>
    </source>
</evidence>
<reference evidence="2 3" key="1">
    <citation type="submission" date="2019-10" db="EMBL/GenBank/DDBJ databases">
        <authorList>
            <person name="Palmer J.M."/>
        </authorList>
    </citation>
    <scope>NUCLEOTIDE SEQUENCE [LARGE SCALE GENOMIC DNA]</scope>
    <source>
        <strain evidence="2 3">TWF696</strain>
    </source>
</reference>
<protein>
    <submittedName>
        <fullName evidence="2">Uncharacterized protein</fullName>
    </submittedName>
</protein>
<evidence type="ECO:0000256" key="1">
    <source>
        <dbReference type="SAM" id="MobiDB-lite"/>
    </source>
</evidence>
<comment type="caution">
    <text evidence="2">The sequence shown here is derived from an EMBL/GenBank/DDBJ whole genome shotgun (WGS) entry which is preliminary data.</text>
</comment>
<dbReference type="EMBL" id="JAVHNQ010000004">
    <property type="protein sequence ID" value="KAK6349441.1"/>
    <property type="molecule type" value="Genomic_DNA"/>
</dbReference>